<gene>
    <name evidence="1" type="ORF">GC105_02915</name>
</gene>
<accession>A0A6A7K5X8</accession>
<dbReference type="RefSeq" id="WP_152801503.1">
    <property type="nucleotide sequence ID" value="NZ_WHNX01000003.1"/>
</dbReference>
<keyword evidence="2" id="KW-1185">Reference proteome</keyword>
<comment type="caution">
    <text evidence="1">The sequence shown here is derived from an EMBL/GenBank/DDBJ whole genome shotgun (WGS) entry which is preliminary data.</text>
</comment>
<reference evidence="1 2" key="1">
    <citation type="submission" date="2019-10" db="EMBL/GenBank/DDBJ databases">
        <title>Alkalibaculum tamaniensis sp.nov., a new alkaliphilic acetogen, isolated on methoxylated aromatics from a mud volcano.</title>
        <authorList>
            <person name="Khomyakova M.A."/>
            <person name="Merkel A.Y."/>
            <person name="Bonch-Osmolovskaya E.A."/>
            <person name="Slobodkin A.I."/>
        </authorList>
    </citation>
    <scope>NUCLEOTIDE SEQUENCE [LARGE SCALE GENOMIC DNA]</scope>
    <source>
        <strain evidence="1 2">M08DMB</strain>
    </source>
</reference>
<organism evidence="1 2">
    <name type="scientific">Alkalibaculum sporogenes</name>
    <dbReference type="NCBI Taxonomy" id="2655001"/>
    <lineage>
        <taxon>Bacteria</taxon>
        <taxon>Bacillati</taxon>
        <taxon>Bacillota</taxon>
        <taxon>Clostridia</taxon>
        <taxon>Eubacteriales</taxon>
        <taxon>Eubacteriaceae</taxon>
        <taxon>Alkalibaculum</taxon>
    </lineage>
</organism>
<dbReference type="EMBL" id="WHNX01000003">
    <property type="protein sequence ID" value="MPW24741.1"/>
    <property type="molecule type" value="Genomic_DNA"/>
</dbReference>
<dbReference type="Proteomes" id="UP000440004">
    <property type="component" value="Unassembled WGS sequence"/>
</dbReference>
<name>A0A6A7K5X8_9FIRM</name>
<proteinExistence type="predicted"/>
<evidence type="ECO:0008006" key="3">
    <source>
        <dbReference type="Google" id="ProtNLM"/>
    </source>
</evidence>
<sequence length="206" mass="23707">MKTDLIQDHMGTHISWEHDGVTPKMIDWFWSNMEKGFILWHPEQHEPLEWAVAPKHGNPVGSIHIAPQTWNDGTRQNLYIRIEELKDVPEAVKEYIVYEHCVIVAGLGLGEESMVNPDPMGYRIHQWQKSDIGVIGKSSAIGTRKKETKEEGITWSAHCIEEIGNWGVFLPTLYELYKVVTNTKYNLYANLSVEGKGKDLKYKYIK</sequence>
<dbReference type="AlphaFoldDB" id="A0A6A7K5X8"/>
<evidence type="ECO:0000313" key="2">
    <source>
        <dbReference type="Proteomes" id="UP000440004"/>
    </source>
</evidence>
<protein>
    <recommendedName>
        <fullName evidence="3">DAPG hydrolase PhiG domain-containing protein</fullName>
    </recommendedName>
</protein>
<evidence type="ECO:0000313" key="1">
    <source>
        <dbReference type="EMBL" id="MPW24741.1"/>
    </source>
</evidence>